<dbReference type="AlphaFoldDB" id="A0A368NEA9"/>
<dbReference type="GO" id="GO:0016020">
    <property type="term" value="C:membrane"/>
    <property type="evidence" value="ECO:0007669"/>
    <property type="project" value="InterPro"/>
</dbReference>
<keyword evidence="3" id="KW-1185">Reference proteome</keyword>
<evidence type="ECO:0000259" key="1">
    <source>
        <dbReference type="Pfam" id="PF21082"/>
    </source>
</evidence>
<dbReference type="OrthoDB" id="31543at2157"/>
<feature type="domain" description="Mechanosensitive ion channel MscS C-terminal" evidence="1">
    <location>
        <begin position="12"/>
        <end position="64"/>
    </location>
</feature>
<dbReference type="SUPFAM" id="SSF82689">
    <property type="entry name" value="Mechanosensitive channel protein MscS (YggB), C-terminal domain"/>
    <property type="match status" value="1"/>
</dbReference>
<protein>
    <recommendedName>
        <fullName evidence="1">Mechanosensitive ion channel MscS C-terminal domain-containing protein</fullName>
    </recommendedName>
</protein>
<name>A0A368NEA9_9EURY</name>
<dbReference type="Pfam" id="PF21082">
    <property type="entry name" value="MS_channel_3rd"/>
    <property type="match status" value="1"/>
</dbReference>
<accession>A0A368NEA9</accession>
<dbReference type="InterPro" id="IPR049278">
    <property type="entry name" value="MS_channel_C"/>
</dbReference>
<dbReference type="Proteomes" id="UP000252189">
    <property type="component" value="Unassembled WGS sequence"/>
</dbReference>
<dbReference type="Gene3D" id="3.30.70.100">
    <property type="match status" value="1"/>
</dbReference>
<sequence length="89" mass="9690">MLHIVLQAATSAPTPKAYVDDFGSDAVVLRIHYWIADPRRRDIFAVRSAYARRIKARLEAAGVTISPASNRELQGRIGVDDGVGPGETD</sequence>
<dbReference type="RefSeq" id="WP_114449218.1">
    <property type="nucleotide sequence ID" value="NZ_QPHM01000001.1"/>
</dbReference>
<gene>
    <name evidence="2" type="ORF">DU504_10320</name>
</gene>
<comment type="caution">
    <text evidence="2">The sequence shown here is derived from an EMBL/GenBank/DDBJ whole genome shotgun (WGS) entry which is preliminary data.</text>
</comment>
<organism evidence="2 3">
    <name type="scientific">Haloplanus salinus</name>
    <dbReference type="NCBI Taxonomy" id="1126245"/>
    <lineage>
        <taxon>Archaea</taxon>
        <taxon>Methanobacteriati</taxon>
        <taxon>Methanobacteriota</taxon>
        <taxon>Stenosarchaea group</taxon>
        <taxon>Halobacteria</taxon>
        <taxon>Halobacteriales</taxon>
        <taxon>Haloferacaceae</taxon>
        <taxon>Haloplanus</taxon>
    </lineage>
</organism>
<evidence type="ECO:0000313" key="3">
    <source>
        <dbReference type="Proteomes" id="UP000252189"/>
    </source>
</evidence>
<evidence type="ECO:0000313" key="2">
    <source>
        <dbReference type="EMBL" id="RCU47659.1"/>
    </source>
</evidence>
<reference evidence="2 3" key="1">
    <citation type="submission" date="2018-07" db="EMBL/GenBank/DDBJ databases">
        <title>Genome sequences of Haloplanus salinus JCM 18368T.</title>
        <authorList>
            <person name="Kim Y.B."/>
            <person name="Roh S.W."/>
        </authorList>
    </citation>
    <scope>NUCLEOTIDE SEQUENCE [LARGE SCALE GENOMIC DNA]</scope>
    <source>
        <strain evidence="2 3">JCM 18368</strain>
    </source>
</reference>
<dbReference type="EMBL" id="QPHM01000001">
    <property type="protein sequence ID" value="RCU47659.1"/>
    <property type="molecule type" value="Genomic_DNA"/>
</dbReference>
<proteinExistence type="predicted"/>
<dbReference type="InterPro" id="IPR011066">
    <property type="entry name" value="MscS_channel_C_sf"/>
</dbReference>